<comment type="caution">
    <text evidence="4">The sequence shown here is derived from an EMBL/GenBank/DDBJ whole genome shotgun (WGS) entry which is preliminary data.</text>
</comment>
<dbReference type="InterPro" id="IPR001216">
    <property type="entry name" value="P-phosphate_BS"/>
</dbReference>
<dbReference type="Pfam" id="PF00291">
    <property type="entry name" value="PALP"/>
    <property type="match status" value="1"/>
</dbReference>
<gene>
    <name evidence="4" type="ORF">H9Q13_05890</name>
</gene>
<dbReference type="InterPro" id="IPR036052">
    <property type="entry name" value="TrpB-like_PALP_sf"/>
</dbReference>
<dbReference type="Gene3D" id="3.40.50.1100">
    <property type="match status" value="2"/>
</dbReference>
<dbReference type="Proteomes" id="UP000625551">
    <property type="component" value="Unassembled WGS sequence"/>
</dbReference>
<evidence type="ECO:0000313" key="5">
    <source>
        <dbReference type="Proteomes" id="UP000625551"/>
    </source>
</evidence>
<evidence type="ECO:0000313" key="4">
    <source>
        <dbReference type="EMBL" id="MBD1396691.1"/>
    </source>
</evidence>
<dbReference type="PROSITE" id="PS00901">
    <property type="entry name" value="CYS_SYNTHASE"/>
    <property type="match status" value="1"/>
</dbReference>
<reference evidence="4 5" key="1">
    <citation type="submission" date="2020-09" db="EMBL/GenBank/DDBJ databases">
        <title>Genome sequencing and assembly of Pontibacter sp.</title>
        <authorList>
            <person name="Chhetri G."/>
        </authorList>
    </citation>
    <scope>NUCLEOTIDE SEQUENCE [LARGE SCALE GENOMIC DNA]</scope>
    <source>
        <strain evidence="4 5">JH31</strain>
    </source>
</reference>
<evidence type="ECO:0000256" key="2">
    <source>
        <dbReference type="ARBA" id="ARBA00022898"/>
    </source>
</evidence>
<dbReference type="InterPro" id="IPR001926">
    <property type="entry name" value="TrpB-like_PALP"/>
</dbReference>
<dbReference type="InterPro" id="IPR050214">
    <property type="entry name" value="Cys_Synth/Cystath_Beta-Synth"/>
</dbReference>
<keyword evidence="5" id="KW-1185">Reference proteome</keyword>
<feature type="domain" description="Tryptophan synthase beta chain-like PALP" evidence="3">
    <location>
        <begin position="7"/>
        <end position="306"/>
    </location>
</feature>
<sequence>MKYLNHITEAIGNTPLVKLNNVAKGLKPTILAKVEYMNPGNSVKDRMAIRMIEDAEKAGILKPGGTIIEGTSGNTGMGLALAAIAKGYKCIFTLADKQSKEKMDILRAVGAEVRVCPTNVAPDHPDSYYSVAKRLNEEIPNSFYPNQYDNMSNWAAHYESTGPEIWEQTEGKVTHFITGVGTGGTVTGISRYLKEQNPGVVTVGIDTYGSVFKKYKETGVFDEKEIYSYATEGIGEDILPKNVDFDVIDAFVKVTDKDGALMTRRLAKEEGLFVGWSCGTAVHGAIEYARENNLTEDDVIVVLLPDHGTRYLGKIYNDDWMRAQGYMD</sequence>
<comment type="cofactor">
    <cofactor evidence="1">
        <name>pyridoxal 5'-phosphate</name>
        <dbReference type="ChEBI" id="CHEBI:597326"/>
    </cofactor>
</comment>
<accession>A0ABR7XFJ3</accession>
<evidence type="ECO:0000256" key="1">
    <source>
        <dbReference type="ARBA" id="ARBA00001933"/>
    </source>
</evidence>
<dbReference type="EMBL" id="JACXAJ010000002">
    <property type="protein sequence ID" value="MBD1396691.1"/>
    <property type="molecule type" value="Genomic_DNA"/>
</dbReference>
<name>A0ABR7XFJ3_9BACT</name>
<protein>
    <submittedName>
        <fullName evidence="4">Pyridoxal-phosphate dependent enzyme</fullName>
    </submittedName>
</protein>
<organism evidence="4 5">
    <name type="scientific">Pontibacter aquaedesilientis</name>
    <dbReference type="NCBI Taxonomy" id="2766980"/>
    <lineage>
        <taxon>Bacteria</taxon>
        <taxon>Pseudomonadati</taxon>
        <taxon>Bacteroidota</taxon>
        <taxon>Cytophagia</taxon>
        <taxon>Cytophagales</taxon>
        <taxon>Hymenobacteraceae</taxon>
        <taxon>Pontibacter</taxon>
    </lineage>
</organism>
<dbReference type="CDD" id="cd01561">
    <property type="entry name" value="CBS_like"/>
    <property type="match status" value="1"/>
</dbReference>
<dbReference type="PANTHER" id="PTHR10314">
    <property type="entry name" value="CYSTATHIONINE BETA-SYNTHASE"/>
    <property type="match status" value="1"/>
</dbReference>
<keyword evidence="2" id="KW-0663">Pyridoxal phosphate</keyword>
<proteinExistence type="predicted"/>
<evidence type="ECO:0000259" key="3">
    <source>
        <dbReference type="Pfam" id="PF00291"/>
    </source>
</evidence>
<dbReference type="SUPFAM" id="SSF53686">
    <property type="entry name" value="Tryptophan synthase beta subunit-like PLP-dependent enzymes"/>
    <property type="match status" value="1"/>
</dbReference>